<reference evidence="1 2" key="1">
    <citation type="journal article" date="2019" name="Sci. Rep.">
        <title>Orb-weaving spider Araneus ventricosus genome elucidates the spidroin gene catalogue.</title>
        <authorList>
            <person name="Kono N."/>
            <person name="Nakamura H."/>
            <person name="Ohtoshi R."/>
            <person name="Moran D.A.P."/>
            <person name="Shinohara A."/>
            <person name="Yoshida Y."/>
            <person name="Fujiwara M."/>
            <person name="Mori M."/>
            <person name="Tomita M."/>
            <person name="Arakawa K."/>
        </authorList>
    </citation>
    <scope>NUCLEOTIDE SEQUENCE [LARGE SCALE GENOMIC DNA]</scope>
</reference>
<evidence type="ECO:0000313" key="1">
    <source>
        <dbReference type="EMBL" id="GBM53310.1"/>
    </source>
</evidence>
<protein>
    <submittedName>
        <fullName evidence="1">Uncharacterized protein</fullName>
    </submittedName>
</protein>
<evidence type="ECO:0000313" key="2">
    <source>
        <dbReference type="Proteomes" id="UP000499080"/>
    </source>
</evidence>
<dbReference type="EMBL" id="BGPR01178023">
    <property type="protein sequence ID" value="GBM53310.1"/>
    <property type="molecule type" value="Genomic_DNA"/>
</dbReference>
<keyword evidence="2" id="KW-1185">Reference proteome</keyword>
<accession>A0A4Y2GI68</accession>
<organism evidence="1 2">
    <name type="scientific">Araneus ventricosus</name>
    <name type="common">Orbweaver spider</name>
    <name type="synonym">Epeira ventricosa</name>
    <dbReference type="NCBI Taxonomy" id="182803"/>
    <lineage>
        <taxon>Eukaryota</taxon>
        <taxon>Metazoa</taxon>
        <taxon>Ecdysozoa</taxon>
        <taxon>Arthropoda</taxon>
        <taxon>Chelicerata</taxon>
        <taxon>Arachnida</taxon>
        <taxon>Araneae</taxon>
        <taxon>Araneomorphae</taxon>
        <taxon>Entelegynae</taxon>
        <taxon>Araneoidea</taxon>
        <taxon>Araneidae</taxon>
        <taxon>Araneus</taxon>
    </lineage>
</organism>
<proteinExistence type="predicted"/>
<gene>
    <name evidence="1" type="ORF">AVEN_200495_1</name>
</gene>
<comment type="caution">
    <text evidence="1">The sequence shown here is derived from an EMBL/GenBank/DDBJ whole genome shotgun (WGS) entry which is preliminary data.</text>
</comment>
<dbReference type="Proteomes" id="UP000499080">
    <property type="component" value="Unassembled WGS sequence"/>
</dbReference>
<name>A0A4Y2GI68_ARAVE</name>
<dbReference type="AlphaFoldDB" id="A0A4Y2GI68"/>
<feature type="non-terminal residue" evidence="1">
    <location>
        <position position="1"/>
    </location>
</feature>
<sequence>APPVRDIGTLNAGITDAVSGVQMLGNTWRELEYHFDILRATKR</sequence>